<evidence type="ECO:0000313" key="2">
    <source>
        <dbReference type="Proteomes" id="UP001164539"/>
    </source>
</evidence>
<protein>
    <submittedName>
        <fullName evidence="1">Uncharacterized protein</fullName>
    </submittedName>
</protein>
<gene>
    <name evidence="1" type="ORF">OWV82_019449</name>
</gene>
<dbReference type="EMBL" id="CM051403">
    <property type="protein sequence ID" value="KAJ4709695.1"/>
    <property type="molecule type" value="Genomic_DNA"/>
</dbReference>
<organism evidence="1 2">
    <name type="scientific">Melia azedarach</name>
    <name type="common">Chinaberry tree</name>
    <dbReference type="NCBI Taxonomy" id="155640"/>
    <lineage>
        <taxon>Eukaryota</taxon>
        <taxon>Viridiplantae</taxon>
        <taxon>Streptophyta</taxon>
        <taxon>Embryophyta</taxon>
        <taxon>Tracheophyta</taxon>
        <taxon>Spermatophyta</taxon>
        <taxon>Magnoliopsida</taxon>
        <taxon>eudicotyledons</taxon>
        <taxon>Gunneridae</taxon>
        <taxon>Pentapetalae</taxon>
        <taxon>rosids</taxon>
        <taxon>malvids</taxon>
        <taxon>Sapindales</taxon>
        <taxon>Meliaceae</taxon>
        <taxon>Melia</taxon>
    </lineage>
</organism>
<name>A0ACC1XH48_MELAZ</name>
<accession>A0ACC1XH48</accession>
<proteinExistence type="predicted"/>
<reference evidence="1 2" key="1">
    <citation type="journal article" date="2023" name="Science">
        <title>Complex scaffold remodeling in plant triterpene biosynthesis.</title>
        <authorList>
            <person name="De La Pena R."/>
            <person name="Hodgson H."/>
            <person name="Liu J.C."/>
            <person name="Stephenson M.J."/>
            <person name="Martin A.C."/>
            <person name="Owen C."/>
            <person name="Harkess A."/>
            <person name="Leebens-Mack J."/>
            <person name="Jimenez L.E."/>
            <person name="Osbourn A."/>
            <person name="Sattely E.S."/>
        </authorList>
    </citation>
    <scope>NUCLEOTIDE SEQUENCE [LARGE SCALE GENOMIC DNA]</scope>
    <source>
        <strain evidence="2">cv. JPN11</strain>
        <tissue evidence="1">Leaf</tissue>
    </source>
</reference>
<sequence length="86" mass="9730">MNRQKGIRVNQIQPSQWQRHSSVYIVRDLAAGLDASLPLSPSSISTKGYGSAILKYHPDNLQNKSYSHPYHDIELGDKLPEVQKAW</sequence>
<keyword evidence="2" id="KW-1185">Reference proteome</keyword>
<comment type="caution">
    <text evidence="1">The sequence shown here is derived from an EMBL/GenBank/DDBJ whole genome shotgun (WGS) entry which is preliminary data.</text>
</comment>
<evidence type="ECO:0000313" key="1">
    <source>
        <dbReference type="EMBL" id="KAJ4709695.1"/>
    </source>
</evidence>
<dbReference type="Proteomes" id="UP001164539">
    <property type="component" value="Chromosome 10"/>
</dbReference>